<keyword evidence="1" id="KW-0812">Transmembrane</keyword>
<sequence length="302" mass="30730">MSPQSGRRPESPAAAAAAAARAVGRSADLVTQASGAASEFVRQRRDPAAVVARRRRRARRAAVAYGAGGLATGILGAMRLAGEVSAPVVVMVVVLFLVAAWCAAGVVRSVGTVRRLDRQLSALPAPAPARPAVDGAVRPAMQQLDGYSDGLRQLVALIGVAPVPLTGSPARNARRAGAGDADPSVVELRRDILAAADATERHLRRRAADLSGVLRARSTAPAEARPGLEVTARSLADEIRAGVDGYGRLVTAAGETVAASRALSSSLAPGVVGPGTAAVDESADRLRALAAGMREITDGRSG</sequence>
<dbReference type="Proteomes" id="UP000306985">
    <property type="component" value="Unassembled WGS sequence"/>
</dbReference>
<accession>A0A4U6Q6C7</accession>
<gene>
    <name evidence="2" type="ORF">FDO65_21370</name>
</gene>
<dbReference type="NCBIfam" id="NF047839">
    <property type="entry name" value="PspM_Rv2743c"/>
    <property type="match status" value="1"/>
</dbReference>
<dbReference type="OrthoDB" id="9954404at2"/>
<evidence type="ECO:0000313" key="3">
    <source>
        <dbReference type="Proteomes" id="UP000306985"/>
    </source>
</evidence>
<feature type="transmembrane region" description="Helical" evidence="1">
    <location>
        <begin position="62"/>
        <end position="82"/>
    </location>
</feature>
<proteinExistence type="predicted"/>
<keyword evidence="1" id="KW-1133">Transmembrane helix</keyword>
<dbReference type="RefSeq" id="WP_137451788.1">
    <property type="nucleotide sequence ID" value="NZ_SZZH01000008.1"/>
</dbReference>
<organism evidence="2 3">
    <name type="scientific">Nakamurella flava</name>
    <dbReference type="NCBI Taxonomy" id="2576308"/>
    <lineage>
        <taxon>Bacteria</taxon>
        <taxon>Bacillati</taxon>
        <taxon>Actinomycetota</taxon>
        <taxon>Actinomycetes</taxon>
        <taxon>Nakamurellales</taxon>
        <taxon>Nakamurellaceae</taxon>
        <taxon>Nakamurella</taxon>
    </lineage>
</organism>
<name>A0A4U6Q6C7_9ACTN</name>
<dbReference type="AlphaFoldDB" id="A0A4U6Q6C7"/>
<keyword evidence="3" id="KW-1185">Reference proteome</keyword>
<dbReference type="InterPro" id="IPR057952">
    <property type="entry name" value="Rv2743c-like"/>
</dbReference>
<dbReference type="Pfam" id="PF25587">
    <property type="entry name" value="Rv2743c"/>
    <property type="match status" value="1"/>
</dbReference>
<protein>
    <submittedName>
        <fullName evidence="2">Uncharacterized protein</fullName>
    </submittedName>
</protein>
<evidence type="ECO:0000256" key="1">
    <source>
        <dbReference type="SAM" id="Phobius"/>
    </source>
</evidence>
<dbReference type="EMBL" id="SZZH01000008">
    <property type="protein sequence ID" value="TKV56132.1"/>
    <property type="molecule type" value="Genomic_DNA"/>
</dbReference>
<comment type="caution">
    <text evidence="2">The sequence shown here is derived from an EMBL/GenBank/DDBJ whole genome shotgun (WGS) entry which is preliminary data.</text>
</comment>
<feature type="transmembrane region" description="Helical" evidence="1">
    <location>
        <begin position="88"/>
        <end position="110"/>
    </location>
</feature>
<reference evidence="2 3" key="1">
    <citation type="submission" date="2019-05" db="EMBL/GenBank/DDBJ databases">
        <title>Nakamurella sp. N5BH11, whole genome shotgun sequence.</title>
        <authorList>
            <person name="Tuo L."/>
        </authorList>
    </citation>
    <scope>NUCLEOTIDE SEQUENCE [LARGE SCALE GENOMIC DNA]</scope>
    <source>
        <strain evidence="2 3">N5BH11</strain>
    </source>
</reference>
<keyword evidence="1" id="KW-0472">Membrane</keyword>
<evidence type="ECO:0000313" key="2">
    <source>
        <dbReference type="EMBL" id="TKV56132.1"/>
    </source>
</evidence>